<name>A0A653D9C2_CALMS</name>
<evidence type="ECO:0000313" key="2">
    <source>
        <dbReference type="EMBL" id="VEN56765.1"/>
    </source>
</evidence>
<gene>
    <name evidence="2" type="ORF">CALMAC_LOCUS15569</name>
</gene>
<dbReference type="SUPFAM" id="SSF57667">
    <property type="entry name" value="beta-beta-alpha zinc fingers"/>
    <property type="match status" value="1"/>
</dbReference>
<proteinExistence type="predicted"/>
<organism evidence="2 3">
    <name type="scientific">Callosobruchus maculatus</name>
    <name type="common">Southern cowpea weevil</name>
    <name type="synonym">Pulse bruchid</name>
    <dbReference type="NCBI Taxonomy" id="64391"/>
    <lineage>
        <taxon>Eukaryota</taxon>
        <taxon>Metazoa</taxon>
        <taxon>Ecdysozoa</taxon>
        <taxon>Arthropoda</taxon>
        <taxon>Hexapoda</taxon>
        <taxon>Insecta</taxon>
        <taxon>Pterygota</taxon>
        <taxon>Neoptera</taxon>
        <taxon>Endopterygota</taxon>
        <taxon>Coleoptera</taxon>
        <taxon>Polyphaga</taxon>
        <taxon>Cucujiformia</taxon>
        <taxon>Chrysomeloidea</taxon>
        <taxon>Chrysomelidae</taxon>
        <taxon>Bruchinae</taxon>
        <taxon>Bruchini</taxon>
        <taxon>Callosobruchus</taxon>
    </lineage>
</organism>
<accession>A0A653D9C2</accession>
<dbReference type="AlphaFoldDB" id="A0A653D9C2"/>
<reference evidence="2 3" key="1">
    <citation type="submission" date="2019-01" db="EMBL/GenBank/DDBJ databases">
        <authorList>
            <person name="Sayadi A."/>
        </authorList>
    </citation>
    <scope>NUCLEOTIDE SEQUENCE [LARGE SCALE GENOMIC DNA]</scope>
</reference>
<evidence type="ECO:0008006" key="4">
    <source>
        <dbReference type="Google" id="ProtNLM"/>
    </source>
</evidence>
<sequence>MLIDSTSAENKSSSGARESVSSKVHQCTRCNYNTISTMHLKRHMVTHSHIPDNNRIDRRCIYCNTTFAHKISLDDHIHRLVGKSTSVRSALIKLFSPVI</sequence>
<evidence type="ECO:0000256" key="1">
    <source>
        <dbReference type="SAM" id="MobiDB-lite"/>
    </source>
</evidence>
<dbReference type="Gene3D" id="3.30.160.60">
    <property type="entry name" value="Classic Zinc Finger"/>
    <property type="match status" value="1"/>
</dbReference>
<evidence type="ECO:0000313" key="3">
    <source>
        <dbReference type="Proteomes" id="UP000410492"/>
    </source>
</evidence>
<dbReference type="InterPro" id="IPR036236">
    <property type="entry name" value="Znf_C2H2_sf"/>
</dbReference>
<feature type="region of interest" description="Disordered" evidence="1">
    <location>
        <begin position="1"/>
        <end position="23"/>
    </location>
</feature>
<keyword evidence="3" id="KW-1185">Reference proteome</keyword>
<dbReference type="OrthoDB" id="3561125at2759"/>
<protein>
    <recommendedName>
        <fullName evidence="4">C2H2-type domain-containing protein</fullName>
    </recommendedName>
</protein>
<dbReference type="Proteomes" id="UP000410492">
    <property type="component" value="Unassembled WGS sequence"/>
</dbReference>
<dbReference type="EMBL" id="CAACVG010010842">
    <property type="protein sequence ID" value="VEN56765.1"/>
    <property type="molecule type" value="Genomic_DNA"/>
</dbReference>